<evidence type="ECO:0000313" key="5">
    <source>
        <dbReference type="EMBL" id="CAF1169761.1"/>
    </source>
</evidence>
<dbReference type="SUPFAM" id="SSF48452">
    <property type="entry name" value="TPR-like"/>
    <property type="match status" value="2"/>
</dbReference>
<sequence length="663" mass="76614">MASNQQCVDIQNVQNVLLIWLDSTIDTKNKDCRNTLTQLHCIVNDICTYTDRDECVQFIENVKDRKAFLILSAEFGRSVVPDVHHLSQVNSIFIFCENKKSQKVWTKDWAKIKAVFSEITPLCEKLKQAVQQCEQNFVCMNFIGTGNNMDQLDSSFMHTHILKEILLTIEFEDKHIVEYLDYCRKIFSNNAKESKTIRELQRKYHEQTPIWWYTSDCFLFSMLNRALRLLNSDIIVRMGFFMNDLHRQVEQLHKEQHVNQSSAETCTVYRGQGLSKLDFESLMKKQNGLMSCNSFLLASKIRDVSLRFAEDMAKDPDLVGVLYVIKIDPTQSTTPYASIRDISCHTDGDEVLFSMHSVFRINEIKPIDERTLVYEIDLTLTSDHDNELYAVMNHMRQETCGDAQGWERLAMVLRLFGHFDTSKEIYETLTNQSTNAENSGVYYAQLASIADDKGRYEEALDLYRKSLAIYRKTLHPNHENWGYAYNNIGEVFRKMGDASNALVYYEKSNAIWKQSLPPDHPNFASTYNNMGIVYCGLRDYTTALSFHEKALEIWQRSLPSNHPSLGTCYSGLGVVYAAMGNNATALAYFEKDLDISQHSLPADHPDLAMAYFNIGLLYEKMDKYSEAHSFFERAVQINQRTLPSNHPELLKCKELLRRVKKKL</sequence>
<keyword evidence="6" id="KW-1185">Reference proteome</keyword>
<dbReference type="SMART" id="SM00028">
    <property type="entry name" value="TPR"/>
    <property type="match status" value="6"/>
</dbReference>
<dbReference type="InterPro" id="IPR019734">
    <property type="entry name" value="TPR_rpt"/>
</dbReference>
<dbReference type="Pfam" id="PF13374">
    <property type="entry name" value="TPR_10"/>
    <property type="match status" value="2"/>
</dbReference>
<dbReference type="OrthoDB" id="19588at2759"/>
<dbReference type="EMBL" id="CAJNOR010001561">
    <property type="protein sequence ID" value="CAF1164328.1"/>
    <property type="molecule type" value="Genomic_DNA"/>
</dbReference>
<proteinExistence type="predicted"/>
<evidence type="ECO:0000256" key="2">
    <source>
        <dbReference type="ARBA" id="ARBA00022803"/>
    </source>
</evidence>
<dbReference type="Gene3D" id="3.90.176.10">
    <property type="entry name" value="Toxin ADP-ribosyltransferase, Chain A, domain 1"/>
    <property type="match status" value="1"/>
</dbReference>
<evidence type="ECO:0000313" key="4">
    <source>
        <dbReference type="EMBL" id="CAF1164328.1"/>
    </source>
</evidence>
<dbReference type="SUPFAM" id="SSF56399">
    <property type="entry name" value="ADP-ribosylation"/>
    <property type="match status" value="1"/>
</dbReference>
<dbReference type="Pfam" id="PF13424">
    <property type="entry name" value="TPR_12"/>
    <property type="match status" value="2"/>
</dbReference>
<feature type="repeat" description="TPR" evidence="3">
    <location>
        <begin position="608"/>
        <end position="641"/>
    </location>
</feature>
<dbReference type="Proteomes" id="UP000663828">
    <property type="component" value="Unassembled WGS sequence"/>
</dbReference>
<organism evidence="4 6">
    <name type="scientific">Adineta ricciae</name>
    <name type="common">Rotifer</name>
    <dbReference type="NCBI Taxonomy" id="249248"/>
    <lineage>
        <taxon>Eukaryota</taxon>
        <taxon>Metazoa</taxon>
        <taxon>Spiralia</taxon>
        <taxon>Gnathifera</taxon>
        <taxon>Rotifera</taxon>
        <taxon>Eurotatoria</taxon>
        <taxon>Bdelloidea</taxon>
        <taxon>Adinetida</taxon>
        <taxon>Adinetidae</taxon>
        <taxon>Adineta</taxon>
    </lineage>
</organism>
<keyword evidence="1" id="KW-0677">Repeat</keyword>
<gene>
    <name evidence="5" type="ORF">EDS130_LOCUS23621</name>
    <name evidence="4" type="ORF">XAT740_LOCUS21663</name>
</gene>
<name>A0A814TMU0_ADIRI</name>
<dbReference type="PANTHER" id="PTHR45641">
    <property type="entry name" value="TETRATRICOPEPTIDE REPEAT PROTEIN (AFU_ORTHOLOGUE AFUA_6G03870)"/>
    <property type="match status" value="1"/>
</dbReference>
<dbReference type="PROSITE" id="PS50293">
    <property type="entry name" value="TPR_REGION"/>
    <property type="match status" value="1"/>
</dbReference>
<accession>A0A814TMU0</accession>
<keyword evidence="2 3" id="KW-0802">TPR repeat</keyword>
<evidence type="ECO:0000256" key="1">
    <source>
        <dbReference type="ARBA" id="ARBA00022737"/>
    </source>
</evidence>
<feature type="repeat" description="TPR" evidence="3">
    <location>
        <begin position="566"/>
        <end position="599"/>
    </location>
</feature>
<reference evidence="4" key="1">
    <citation type="submission" date="2021-02" db="EMBL/GenBank/DDBJ databases">
        <authorList>
            <person name="Nowell W R."/>
        </authorList>
    </citation>
    <scope>NUCLEOTIDE SEQUENCE</scope>
</reference>
<comment type="caution">
    <text evidence="4">The sequence shown here is derived from an EMBL/GenBank/DDBJ whole genome shotgun (WGS) entry which is preliminary data.</text>
</comment>
<dbReference type="AlphaFoldDB" id="A0A814TMU0"/>
<evidence type="ECO:0000313" key="6">
    <source>
        <dbReference type="Proteomes" id="UP000663828"/>
    </source>
</evidence>
<evidence type="ECO:0000256" key="3">
    <source>
        <dbReference type="PROSITE-ProRule" id="PRU00339"/>
    </source>
</evidence>
<dbReference type="PROSITE" id="PS50005">
    <property type="entry name" value="TPR"/>
    <property type="match status" value="3"/>
</dbReference>
<dbReference type="Proteomes" id="UP000663852">
    <property type="component" value="Unassembled WGS sequence"/>
</dbReference>
<dbReference type="EMBL" id="CAJNOJ010000130">
    <property type="protein sequence ID" value="CAF1169761.1"/>
    <property type="molecule type" value="Genomic_DNA"/>
</dbReference>
<feature type="repeat" description="TPR" evidence="3">
    <location>
        <begin position="524"/>
        <end position="557"/>
    </location>
</feature>
<dbReference type="Gene3D" id="1.25.40.10">
    <property type="entry name" value="Tetratricopeptide repeat domain"/>
    <property type="match status" value="2"/>
</dbReference>
<dbReference type="PANTHER" id="PTHR45641:SF19">
    <property type="entry name" value="NEPHROCYSTIN-3"/>
    <property type="match status" value="1"/>
</dbReference>
<dbReference type="InterPro" id="IPR011990">
    <property type="entry name" value="TPR-like_helical_dom_sf"/>
</dbReference>
<protein>
    <submittedName>
        <fullName evidence="4">Uncharacterized protein</fullName>
    </submittedName>
</protein>